<protein>
    <submittedName>
        <fullName evidence="1">Uncharacterized protein</fullName>
    </submittedName>
</protein>
<proteinExistence type="predicted"/>
<organism evidence="1">
    <name type="scientific">Trepomonas sp. PC1</name>
    <dbReference type="NCBI Taxonomy" id="1076344"/>
    <lineage>
        <taxon>Eukaryota</taxon>
        <taxon>Metamonada</taxon>
        <taxon>Diplomonadida</taxon>
        <taxon>Hexamitidae</taxon>
        <taxon>Hexamitinae</taxon>
        <taxon>Trepomonas</taxon>
    </lineage>
</organism>
<dbReference type="EMBL" id="GDID01006734">
    <property type="protein sequence ID" value="JAP89872.1"/>
    <property type="molecule type" value="Transcribed_RNA"/>
</dbReference>
<accession>A0A146JYT8</accession>
<dbReference type="AlphaFoldDB" id="A0A146JYT8"/>
<reference evidence="1" key="1">
    <citation type="submission" date="2015-07" db="EMBL/GenBank/DDBJ databases">
        <title>Adaptation to a free-living lifestyle via gene acquisitions in the diplomonad Trepomonas sp. PC1.</title>
        <authorList>
            <person name="Xu F."/>
            <person name="Jerlstrom-Hultqvist J."/>
            <person name="Kolisko M."/>
            <person name="Simpson A.G.B."/>
            <person name="Roger A.J."/>
            <person name="Svard S.G."/>
            <person name="Andersson J.O."/>
        </authorList>
    </citation>
    <scope>NUCLEOTIDE SEQUENCE</scope>
    <source>
        <strain evidence="1">PC1</strain>
    </source>
</reference>
<sequence>RQYQINFHPNNMKPSKEFWSIPAEKDKIAAVNVNDSQHLFIGRQKSIQYFIISKNDIQQQILVLPLQQYKFEFMRCTNDEVFAIVSSDGKSYVYQLFKLGMLLPQFKLLWVYNFIIADFQADFSKFYVITQQNELLAHKCVDKAEIARITREQFPSRLFNINNEVVMASNTFLKFLTKHQNPKLSLHEPIVDVCFCQNEVFILQGQNKILKLVGQYVESYFCASNLHLQQITDCNQPVFRYNDRLAVYQQNKLVAKCKCGQAIFIKGLNEFCVSVTENELTLISLQTKEILQKRQLCFEQLRVCGNFVTFVQNQLLKIQYKNITKQMDLLENIINVKSFCSLIFMFSSTQLHLFNFESNANYKLSVKNAEDVNIDLQKDILAVFVLSNQKVSSFKLDLKLKTNFDFAETQNVKQFTAINFFTKENGVCYKEKPIFVKISWQIERFTNELCIAACQENVYVISFLKVLNRFSFSSTVKCISSHGEKIYALFGTKIGVIDFFELQQSEAEVGDGFKEVQGCEDGVYLINDDGAFLHL</sequence>
<feature type="non-terminal residue" evidence="1">
    <location>
        <position position="1"/>
    </location>
</feature>
<name>A0A146JYT8_9EUKA</name>
<evidence type="ECO:0000313" key="1">
    <source>
        <dbReference type="EMBL" id="JAP89872.1"/>
    </source>
</evidence>
<gene>
    <name evidence="1" type="ORF">TPC1_30633</name>
</gene>